<dbReference type="Pfam" id="PF06398">
    <property type="entry name" value="Pex24p"/>
    <property type="match status" value="1"/>
</dbReference>
<evidence type="ECO:0000256" key="6">
    <source>
        <dbReference type="SAM" id="Phobius"/>
    </source>
</evidence>
<proteinExistence type="predicted"/>
<dbReference type="GO" id="GO:0007031">
    <property type="term" value="P:peroxisome organization"/>
    <property type="evidence" value="ECO:0007669"/>
    <property type="project" value="TreeGrafter"/>
</dbReference>
<protein>
    <submittedName>
        <fullName evidence="8">Peroxisomal membrane pex31</fullName>
    </submittedName>
</protein>
<comment type="subcellular location">
    <subcellularLocation>
        <location evidence="1">Endomembrane system</location>
        <topology evidence="1">Multi-pass membrane protein</topology>
    </subcellularLocation>
</comment>
<keyword evidence="4 6" id="KW-0472">Membrane</keyword>
<comment type="caution">
    <text evidence="8">The sequence shown here is derived from an EMBL/GenBank/DDBJ whole genome shotgun (WGS) entry which is preliminary data.</text>
</comment>
<keyword evidence="9" id="KW-1185">Reference proteome</keyword>
<dbReference type="PANTHER" id="PTHR31679:SF2">
    <property type="entry name" value="PEROXISOMAL MEMBRANE PROTEIN PEX30-RELATED"/>
    <property type="match status" value="1"/>
</dbReference>
<dbReference type="AlphaFoldDB" id="A0A286UGQ6"/>
<dbReference type="InterPro" id="IPR052646">
    <property type="entry name" value="Peroxisomal_PEX28-32"/>
</dbReference>
<feature type="compositionally biased region" description="Basic and acidic residues" evidence="5">
    <location>
        <begin position="434"/>
        <end position="445"/>
    </location>
</feature>
<dbReference type="EMBL" id="NBII01000005">
    <property type="protein sequence ID" value="PAV18644.1"/>
    <property type="molecule type" value="Genomic_DNA"/>
</dbReference>
<feature type="domain" description="Peroxin/Ferlin" evidence="7">
    <location>
        <begin position="191"/>
        <end position="270"/>
    </location>
</feature>
<sequence>MSFSAATSPSRASFDIDNQLAPPTLFAFLHNVPPQLTMLLAELSPYIAHIRKFAEAISWKSEYSESWLLLCVWWTFCLFSGLTFRYLLVFLMATIYMYLSILPRPRIAPPITEQNLQATVIDLSVIETLLPHIPRPPPLPLHVVIRDKGPSRHTWNDLTHLEVKVGLHYSESCMAECLATSLLRLPESARSIRFLITIYENQRWWVGLDWTAALLPGERPSWCSTSLDPLSPPSAFTLPSQTCTFSSDGKGGIVKRTATWTWDEGEWKVVVHKELGIKRVERELPEPKEDTTTHANRLGKAKNKLSDVGSKLKPSRDNDTGDVETNNTEDQDAHNSHSELNGNADDQLTDNDGWVYGDNKWKAFSSSGGLGKYTRYRKWTRVALLTEVTEPASAEEARNHALQQQEAQMSVMSNDMEQRHSRSGSEVSPIISRRSLEEQDNKPSDGHSGSLRKRMKEAILKTASNI</sequence>
<dbReference type="InterPro" id="IPR010482">
    <property type="entry name" value="TECPR1-like_DysF"/>
</dbReference>
<dbReference type="PANTHER" id="PTHR31679">
    <property type="entry name" value="PEROXISOMAL MEMBRANE PROTEIN PEX30-RELATED"/>
    <property type="match status" value="1"/>
</dbReference>
<evidence type="ECO:0000256" key="4">
    <source>
        <dbReference type="ARBA" id="ARBA00023136"/>
    </source>
</evidence>
<dbReference type="GO" id="GO:0012505">
    <property type="term" value="C:endomembrane system"/>
    <property type="evidence" value="ECO:0007669"/>
    <property type="project" value="UniProtKB-SubCell"/>
</dbReference>
<evidence type="ECO:0000313" key="9">
    <source>
        <dbReference type="Proteomes" id="UP000217199"/>
    </source>
</evidence>
<reference evidence="8 9" key="1">
    <citation type="journal article" date="2017" name="Mol. Ecol.">
        <title>Comparative and population genomic landscape of Phellinus noxius: A hypervariable fungus causing root rot in trees.</title>
        <authorList>
            <person name="Chung C.L."/>
            <person name="Lee T.J."/>
            <person name="Akiba M."/>
            <person name="Lee H.H."/>
            <person name="Kuo T.H."/>
            <person name="Liu D."/>
            <person name="Ke H.M."/>
            <person name="Yokoi T."/>
            <person name="Roa M.B."/>
            <person name="Lu M.J."/>
            <person name="Chang Y.Y."/>
            <person name="Ann P.J."/>
            <person name="Tsai J.N."/>
            <person name="Chen C.Y."/>
            <person name="Tzean S.S."/>
            <person name="Ota Y."/>
            <person name="Hattori T."/>
            <person name="Sahashi N."/>
            <person name="Liou R.F."/>
            <person name="Kikuchi T."/>
            <person name="Tsai I.J."/>
        </authorList>
    </citation>
    <scope>NUCLEOTIDE SEQUENCE [LARGE SCALE GENOMIC DNA]</scope>
    <source>
        <strain evidence="8 9">FFPRI411160</strain>
    </source>
</reference>
<dbReference type="InParanoid" id="A0A286UGQ6"/>
<name>A0A286UGQ6_9AGAM</name>
<keyword evidence="3 6" id="KW-1133">Transmembrane helix</keyword>
<dbReference type="Proteomes" id="UP000217199">
    <property type="component" value="Unassembled WGS sequence"/>
</dbReference>
<feature type="region of interest" description="Disordered" evidence="5">
    <location>
        <begin position="284"/>
        <end position="346"/>
    </location>
</feature>
<evidence type="ECO:0000259" key="7">
    <source>
        <dbReference type="SMART" id="SM00693"/>
    </source>
</evidence>
<feature type="region of interest" description="Disordered" evidence="5">
    <location>
        <begin position="391"/>
        <end position="466"/>
    </location>
</feature>
<dbReference type="SMART" id="SM00693">
    <property type="entry name" value="DysFN"/>
    <property type="match status" value="1"/>
</dbReference>
<evidence type="ECO:0000256" key="2">
    <source>
        <dbReference type="ARBA" id="ARBA00022692"/>
    </source>
</evidence>
<dbReference type="STRING" id="2282107.A0A286UGQ6"/>
<evidence type="ECO:0000256" key="1">
    <source>
        <dbReference type="ARBA" id="ARBA00004127"/>
    </source>
</evidence>
<evidence type="ECO:0000313" key="8">
    <source>
        <dbReference type="EMBL" id="PAV18644.1"/>
    </source>
</evidence>
<organism evidence="8 9">
    <name type="scientific">Pyrrhoderma noxium</name>
    <dbReference type="NCBI Taxonomy" id="2282107"/>
    <lineage>
        <taxon>Eukaryota</taxon>
        <taxon>Fungi</taxon>
        <taxon>Dikarya</taxon>
        <taxon>Basidiomycota</taxon>
        <taxon>Agaricomycotina</taxon>
        <taxon>Agaricomycetes</taxon>
        <taxon>Hymenochaetales</taxon>
        <taxon>Hymenochaetaceae</taxon>
        <taxon>Pyrrhoderma</taxon>
    </lineage>
</organism>
<keyword evidence="2 6" id="KW-0812">Transmembrane</keyword>
<dbReference type="OrthoDB" id="5586090at2759"/>
<dbReference type="GO" id="GO:0005778">
    <property type="term" value="C:peroxisomal membrane"/>
    <property type="evidence" value="ECO:0007669"/>
    <property type="project" value="UniProtKB-ARBA"/>
</dbReference>
<evidence type="ECO:0000256" key="5">
    <source>
        <dbReference type="SAM" id="MobiDB-lite"/>
    </source>
</evidence>
<dbReference type="InterPro" id="IPR006614">
    <property type="entry name" value="Peroxin/Ferlin"/>
</dbReference>
<feature type="compositionally biased region" description="Polar residues" evidence="5">
    <location>
        <begin position="401"/>
        <end position="415"/>
    </location>
</feature>
<evidence type="ECO:0000256" key="3">
    <source>
        <dbReference type="ARBA" id="ARBA00022989"/>
    </source>
</evidence>
<gene>
    <name evidence="8" type="ORF">PNOK_0548700</name>
</gene>
<feature type="transmembrane region" description="Helical" evidence="6">
    <location>
        <begin position="67"/>
        <end position="99"/>
    </location>
</feature>
<accession>A0A286UGQ6</accession>